<evidence type="ECO:0000313" key="11">
    <source>
        <dbReference type="EMBL" id="MFC7184667.1"/>
    </source>
</evidence>
<sequence length="388" mass="39579">MDTTVDLDTFSSLVERPDESARRAAEEHRQQLDLPPGGLGALEELGAWLASVQGTAPARPVTAAKVLLFAGDHGVAALGVSRPDPASEPVPSPIAGLGSTPAASTVRRVHAVLDGTAPVAVLARRYGAAVRVVDIAVDADPLEFPEEVSRHRVRRGSGRIDVEDALTADEAVRAFRAGMAVADEEADLGTDLVLLGDLGAGSTTVAAVLVGALCGTDAAAVTGRGSGIDDRVWMVKCATVRDALRRARPVLGDQLALLAATGGADFAAITGFLLQAAVRRLPVVLDGVVSAACALVAQRVAFRAPEWWRAGQDSGEPAQAKAYDRLTLTPLQQIGVRAGGGVGALLALPLVQAASDALAEPSAVPAAAPVEPPPPARLPSAAELLGLG</sequence>
<evidence type="ECO:0000256" key="9">
    <source>
        <dbReference type="ARBA" id="ARBA00047340"/>
    </source>
</evidence>
<dbReference type="EMBL" id="JBHTAJ010000113">
    <property type="protein sequence ID" value="MFC7184667.1"/>
    <property type="molecule type" value="Genomic_DNA"/>
</dbReference>
<evidence type="ECO:0000256" key="1">
    <source>
        <dbReference type="ARBA" id="ARBA00005049"/>
    </source>
</evidence>
<dbReference type="PANTHER" id="PTHR43463:SF1">
    <property type="entry name" value="NICOTINATE-NUCLEOTIDE--DIMETHYLBENZIMIDAZOLE PHOSPHORIBOSYLTRANSFERASE"/>
    <property type="match status" value="1"/>
</dbReference>
<dbReference type="Pfam" id="PF02277">
    <property type="entry name" value="DBI_PRT"/>
    <property type="match status" value="2"/>
</dbReference>
<name>A0ABW2G924_9ACTN</name>
<dbReference type="EC" id="2.4.2.21" evidence="3"/>
<dbReference type="GO" id="GO:0008939">
    <property type="term" value="F:nicotinate-nucleotide-dimethylbenzimidazole phosphoribosyltransferase activity"/>
    <property type="evidence" value="ECO:0007669"/>
    <property type="project" value="UniProtKB-EC"/>
</dbReference>
<feature type="compositionally biased region" description="Basic and acidic residues" evidence="10">
    <location>
        <begin position="17"/>
        <end position="31"/>
    </location>
</feature>
<dbReference type="InterPro" id="IPR023195">
    <property type="entry name" value="Nict_dMeBzImd_PRibTrfase_N"/>
</dbReference>
<gene>
    <name evidence="11" type="ORF">ACFQMG_34460</name>
</gene>
<dbReference type="Gene3D" id="3.40.50.10210">
    <property type="match status" value="1"/>
</dbReference>
<comment type="caution">
    <text evidence="11">The sequence shown here is derived from an EMBL/GenBank/DDBJ whole genome shotgun (WGS) entry which is preliminary data.</text>
</comment>
<dbReference type="RefSeq" id="WP_345705652.1">
    <property type="nucleotide sequence ID" value="NZ_BAABKV010000001.1"/>
</dbReference>
<evidence type="ECO:0000256" key="4">
    <source>
        <dbReference type="ARBA" id="ARBA00015486"/>
    </source>
</evidence>
<dbReference type="Proteomes" id="UP001596435">
    <property type="component" value="Unassembled WGS sequence"/>
</dbReference>
<comment type="similarity">
    <text evidence="2">Belongs to the CobT family.</text>
</comment>
<dbReference type="SUPFAM" id="SSF52733">
    <property type="entry name" value="Nicotinate mononucleotide:5,6-dimethylbenzimidazole phosphoribosyltransferase (CobT)"/>
    <property type="match status" value="1"/>
</dbReference>
<comment type="pathway">
    <text evidence="1">Nucleoside biosynthesis; alpha-ribazole biosynthesis; alpha-ribazole from 5,6-dimethylbenzimidazole: step 1/2.</text>
</comment>
<evidence type="ECO:0000313" key="12">
    <source>
        <dbReference type="Proteomes" id="UP001596435"/>
    </source>
</evidence>
<comment type="catalytic activity">
    <reaction evidence="9">
        <text>5,6-dimethylbenzimidazole + nicotinate beta-D-ribonucleotide = alpha-ribazole 5'-phosphate + nicotinate + H(+)</text>
        <dbReference type="Rhea" id="RHEA:11196"/>
        <dbReference type="ChEBI" id="CHEBI:15378"/>
        <dbReference type="ChEBI" id="CHEBI:15890"/>
        <dbReference type="ChEBI" id="CHEBI:32544"/>
        <dbReference type="ChEBI" id="CHEBI:57502"/>
        <dbReference type="ChEBI" id="CHEBI:57918"/>
        <dbReference type="EC" id="2.4.2.21"/>
    </reaction>
</comment>
<keyword evidence="6 11" id="KW-0328">Glycosyltransferase</keyword>
<dbReference type="CDD" id="cd02439">
    <property type="entry name" value="DMB-PRT_CobT"/>
    <property type="match status" value="1"/>
</dbReference>
<protein>
    <recommendedName>
        <fullName evidence="4">Nicotinate-nucleotide--dimethylbenzimidazole phosphoribosyltransferase</fullName>
        <ecNumber evidence="3">2.4.2.21</ecNumber>
    </recommendedName>
    <alternativeName>
        <fullName evidence="8">N(1)-alpha-phosphoribosyltransferase</fullName>
    </alternativeName>
</protein>
<dbReference type="InterPro" id="IPR003200">
    <property type="entry name" value="Nict_dMeBzImd_PRibTrfase"/>
</dbReference>
<reference evidence="12" key="1">
    <citation type="journal article" date="2019" name="Int. J. Syst. Evol. Microbiol.">
        <title>The Global Catalogue of Microorganisms (GCM) 10K type strain sequencing project: providing services to taxonomists for standard genome sequencing and annotation.</title>
        <authorList>
            <consortium name="The Broad Institute Genomics Platform"/>
            <consortium name="The Broad Institute Genome Sequencing Center for Infectious Disease"/>
            <person name="Wu L."/>
            <person name="Ma J."/>
        </authorList>
    </citation>
    <scope>NUCLEOTIDE SEQUENCE [LARGE SCALE GENOMIC DNA]</scope>
    <source>
        <strain evidence="12">CGMCC 1.12859</strain>
    </source>
</reference>
<dbReference type="InterPro" id="IPR036087">
    <property type="entry name" value="Nict_dMeBzImd_PRibTrfase_sf"/>
</dbReference>
<evidence type="ECO:0000256" key="8">
    <source>
        <dbReference type="ARBA" id="ARBA00030686"/>
    </source>
</evidence>
<keyword evidence="7 11" id="KW-0808">Transferase</keyword>
<evidence type="ECO:0000256" key="3">
    <source>
        <dbReference type="ARBA" id="ARBA00011991"/>
    </source>
</evidence>
<dbReference type="Gene3D" id="1.10.1610.10">
    <property type="match status" value="1"/>
</dbReference>
<evidence type="ECO:0000256" key="5">
    <source>
        <dbReference type="ARBA" id="ARBA00022573"/>
    </source>
</evidence>
<dbReference type="PANTHER" id="PTHR43463">
    <property type="entry name" value="NICOTINATE-NUCLEOTIDE--DIMETHYLBENZIMIDAZOLE PHOSPHORIBOSYLTRANSFERASE"/>
    <property type="match status" value="1"/>
</dbReference>
<evidence type="ECO:0000256" key="2">
    <source>
        <dbReference type="ARBA" id="ARBA00007110"/>
    </source>
</evidence>
<keyword evidence="5" id="KW-0169">Cobalamin biosynthesis</keyword>
<feature type="region of interest" description="Disordered" evidence="10">
    <location>
        <begin position="17"/>
        <end position="37"/>
    </location>
</feature>
<evidence type="ECO:0000256" key="10">
    <source>
        <dbReference type="SAM" id="MobiDB-lite"/>
    </source>
</evidence>
<evidence type="ECO:0000256" key="7">
    <source>
        <dbReference type="ARBA" id="ARBA00022679"/>
    </source>
</evidence>
<keyword evidence="12" id="KW-1185">Reference proteome</keyword>
<proteinExistence type="inferred from homology"/>
<accession>A0ABW2G924</accession>
<evidence type="ECO:0000256" key="6">
    <source>
        <dbReference type="ARBA" id="ARBA00022676"/>
    </source>
</evidence>
<organism evidence="11 12">
    <name type="scientific">Kitasatospora paranensis</name>
    <dbReference type="NCBI Taxonomy" id="258053"/>
    <lineage>
        <taxon>Bacteria</taxon>
        <taxon>Bacillati</taxon>
        <taxon>Actinomycetota</taxon>
        <taxon>Actinomycetes</taxon>
        <taxon>Kitasatosporales</taxon>
        <taxon>Streptomycetaceae</taxon>
        <taxon>Kitasatospora</taxon>
    </lineage>
</organism>